<dbReference type="EMBL" id="CADCWG010000068">
    <property type="protein sequence ID" value="CAA9543820.1"/>
    <property type="molecule type" value="Genomic_DNA"/>
</dbReference>
<reference evidence="2" key="1">
    <citation type="submission" date="2020-02" db="EMBL/GenBank/DDBJ databases">
        <authorList>
            <person name="Meier V. D."/>
        </authorList>
    </citation>
    <scope>NUCLEOTIDE SEQUENCE</scope>
    <source>
        <strain evidence="2">AVDCRST_MAG49</strain>
    </source>
</reference>
<feature type="region of interest" description="Disordered" evidence="1">
    <location>
        <begin position="1"/>
        <end position="133"/>
    </location>
</feature>
<gene>
    <name evidence="2" type="ORF">AVDCRST_MAG49-1234</name>
</gene>
<dbReference type="AlphaFoldDB" id="A0A6J4UBD4"/>
<feature type="compositionally biased region" description="Basic residues" evidence="1">
    <location>
        <begin position="79"/>
        <end position="88"/>
    </location>
</feature>
<accession>A0A6J4UBD4</accession>
<feature type="non-terminal residue" evidence="2">
    <location>
        <position position="133"/>
    </location>
</feature>
<evidence type="ECO:0000313" key="2">
    <source>
        <dbReference type="EMBL" id="CAA9543820.1"/>
    </source>
</evidence>
<evidence type="ECO:0000256" key="1">
    <source>
        <dbReference type="SAM" id="MobiDB-lite"/>
    </source>
</evidence>
<feature type="non-terminal residue" evidence="2">
    <location>
        <position position="1"/>
    </location>
</feature>
<feature type="compositionally biased region" description="Basic residues" evidence="1">
    <location>
        <begin position="20"/>
        <end position="32"/>
    </location>
</feature>
<sequence>GDGTRARSGGPVPLPGRSRGPPRRHRPARRGRGHVERGRDLRRRRQRGVPPARPGRRGSGRDVGGPARHRRPPAAGTAGRRRPPRVRRGLGYPGGTGRGRPLLPGGGFRRRAACCPRRPERGHRPVGGDPDGL</sequence>
<protein>
    <submittedName>
        <fullName evidence="2">Uncharacterized protein</fullName>
    </submittedName>
</protein>
<feature type="compositionally biased region" description="Low complexity" evidence="1">
    <location>
        <begin position="7"/>
        <end position="19"/>
    </location>
</feature>
<proteinExistence type="predicted"/>
<name>A0A6J4UBD4_9BACT</name>
<organism evidence="2">
    <name type="scientific">uncultured Thermomicrobiales bacterium</name>
    <dbReference type="NCBI Taxonomy" id="1645740"/>
    <lineage>
        <taxon>Bacteria</taxon>
        <taxon>Pseudomonadati</taxon>
        <taxon>Thermomicrobiota</taxon>
        <taxon>Thermomicrobia</taxon>
        <taxon>Thermomicrobiales</taxon>
        <taxon>environmental samples</taxon>
    </lineage>
</organism>